<accession>A0A6H1ZAS1</accession>
<dbReference type="EMBL" id="MT143984">
    <property type="protein sequence ID" value="QJA45006.1"/>
    <property type="molecule type" value="Genomic_DNA"/>
</dbReference>
<organism evidence="1">
    <name type="scientific">viral metagenome</name>
    <dbReference type="NCBI Taxonomy" id="1070528"/>
    <lineage>
        <taxon>unclassified sequences</taxon>
        <taxon>metagenomes</taxon>
        <taxon>organismal metagenomes</taxon>
    </lineage>
</organism>
<evidence type="ECO:0000313" key="1">
    <source>
        <dbReference type="EMBL" id="QJA45006.1"/>
    </source>
</evidence>
<evidence type="ECO:0000313" key="2">
    <source>
        <dbReference type="EMBL" id="QJH94355.1"/>
    </source>
</evidence>
<gene>
    <name evidence="1" type="ORF">TM448A00171_0025</name>
    <name evidence="2" type="ORF">TM448B00200_0062</name>
</gene>
<dbReference type="AlphaFoldDB" id="A0A6H1ZAS1"/>
<protein>
    <submittedName>
        <fullName evidence="1">Uncharacterized protein</fullName>
    </submittedName>
</protein>
<reference evidence="1" key="1">
    <citation type="submission" date="2020-03" db="EMBL/GenBank/DDBJ databases">
        <title>The deep terrestrial virosphere.</title>
        <authorList>
            <person name="Holmfeldt K."/>
            <person name="Nilsson E."/>
            <person name="Simone D."/>
            <person name="Lopez-Fernandez M."/>
            <person name="Wu X."/>
            <person name="de Brujin I."/>
            <person name="Lundin D."/>
            <person name="Andersson A."/>
            <person name="Bertilsson S."/>
            <person name="Dopson M."/>
        </authorList>
    </citation>
    <scope>NUCLEOTIDE SEQUENCE</scope>
    <source>
        <strain evidence="1">TM448A00171</strain>
        <strain evidence="2">TM448B00200</strain>
    </source>
</reference>
<dbReference type="EMBL" id="MT144599">
    <property type="protein sequence ID" value="QJH94355.1"/>
    <property type="molecule type" value="Genomic_DNA"/>
</dbReference>
<name>A0A6H1ZAS1_9ZZZZ</name>
<proteinExistence type="predicted"/>
<sequence>MILLDAYNQLGRRTGLDPDITADQDKMRDGMEEALKQIYRRTKLIALKTDATLTLVADTYFYYLDHRYLYGLNFTENLSTDSSDRGVMLDVRSKQWFDRNYPNPDTSDTGKPEMIVPMYKVWVSAQPTAASVLAVVSSTADTETVRVRGLVSGVEVVESVTLTGTTAANTSNTYDANGVISITKKTTTGTITVTSNSAAVTNISLLPTEKGKTHWKVRVHKVPDAAYSIPYTFFRTPWDFSGSESDRIPFDETFDDAFILLATAILQKMDNKDQWKDNWTLAMGMIEEVKDNNYFSVDEDATMGLIELDTGSEWWH</sequence>